<name>A0ABQ6BC89_9BRAD</name>
<evidence type="ECO:0000313" key="1">
    <source>
        <dbReference type="EMBL" id="GLR91320.1"/>
    </source>
</evidence>
<dbReference type="Proteomes" id="UP001156905">
    <property type="component" value="Unassembled WGS sequence"/>
</dbReference>
<organism evidence="1 2">
    <name type="scientific">Bradyrhizobium iriomotense</name>
    <dbReference type="NCBI Taxonomy" id="441950"/>
    <lineage>
        <taxon>Bacteria</taxon>
        <taxon>Pseudomonadati</taxon>
        <taxon>Pseudomonadota</taxon>
        <taxon>Alphaproteobacteria</taxon>
        <taxon>Hyphomicrobiales</taxon>
        <taxon>Nitrobacteraceae</taxon>
        <taxon>Bradyrhizobium</taxon>
    </lineage>
</organism>
<gene>
    <name evidence="1" type="ORF">GCM10007857_80370</name>
</gene>
<accession>A0ABQ6BC89</accession>
<keyword evidence="2" id="KW-1185">Reference proteome</keyword>
<reference evidence="2" key="1">
    <citation type="journal article" date="2019" name="Int. J. Syst. Evol. Microbiol.">
        <title>The Global Catalogue of Microorganisms (GCM) 10K type strain sequencing project: providing services to taxonomists for standard genome sequencing and annotation.</title>
        <authorList>
            <consortium name="The Broad Institute Genomics Platform"/>
            <consortium name="The Broad Institute Genome Sequencing Center for Infectious Disease"/>
            <person name="Wu L."/>
            <person name="Ma J."/>
        </authorList>
    </citation>
    <scope>NUCLEOTIDE SEQUENCE [LARGE SCALE GENOMIC DNA]</scope>
    <source>
        <strain evidence="2">NBRC 102520</strain>
    </source>
</reference>
<evidence type="ECO:0000313" key="2">
    <source>
        <dbReference type="Proteomes" id="UP001156905"/>
    </source>
</evidence>
<dbReference type="EMBL" id="BSOW01000045">
    <property type="protein sequence ID" value="GLR91320.1"/>
    <property type="molecule type" value="Genomic_DNA"/>
</dbReference>
<dbReference type="RefSeq" id="WP_284274622.1">
    <property type="nucleotide sequence ID" value="NZ_BSOW01000045.1"/>
</dbReference>
<protein>
    <submittedName>
        <fullName evidence="1">Uncharacterized protein</fullName>
    </submittedName>
</protein>
<comment type="caution">
    <text evidence="1">The sequence shown here is derived from an EMBL/GenBank/DDBJ whole genome shotgun (WGS) entry which is preliminary data.</text>
</comment>
<proteinExistence type="predicted"/>
<sequence length="76" mass="8209">MDSQAFIQTIRAEYPDVVALRSLTDLDTYEDAVETFAHGGSQLELVAALFALGIPAGQIRSIASYPGRWPRAICPG</sequence>